<feature type="transmembrane region" description="Helical" evidence="5">
    <location>
        <begin position="98"/>
        <end position="116"/>
    </location>
</feature>
<comment type="caution">
    <text evidence="6">The sequence shown here is derived from an EMBL/GenBank/DDBJ whole genome shotgun (WGS) entry which is preliminary data.</text>
</comment>
<feature type="transmembrane region" description="Helical" evidence="5">
    <location>
        <begin position="71"/>
        <end position="92"/>
    </location>
</feature>
<keyword evidence="2 5" id="KW-0812">Transmembrane</keyword>
<keyword evidence="3 5" id="KW-1133">Transmembrane helix</keyword>
<evidence type="ECO:0000256" key="2">
    <source>
        <dbReference type="ARBA" id="ARBA00022692"/>
    </source>
</evidence>
<protein>
    <submittedName>
        <fullName evidence="6">DUF4870 domain-containing protein</fullName>
    </submittedName>
</protein>
<comment type="subcellular location">
    <subcellularLocation>
        <location evidence="1">Membrane</location>
        <topology evidence="1">Multi-pass membrane protein</topology>
    </subcellularLocation>
</comment>
<dbReference type="AlphaFoldDB" id="A0A930YCD9"/>
<sequence>MTETPAYSYPHQEQVSQTDRNWAAASHWGTLVAAWLAMGFLAPLAIMFTVGQQSAFVRRHAVESLNFQISLLIYGAGAVLFSILTIGLGLLVVIPLGLVFLVAALVFLIQGSIKAANGEEYRYPLTLRFVS</sequence>
<accession>A0A930YCD9</accession>
<reference evidence="6" key="1">
    <citation type="submission" date="2020-11" db="EMBL/GenBank/DDBJ databases">
        <title>Nocardioides sp. nov., isolated from Soil of Cynanchum wilfordii Hemsley rhizosphere.</title>
        <authorList>
            <person name="Lee J.-S."/>
            <person name="Suh M.K."/>
            <person name="Kim J.-S."/>
        </authorList>
    </citation>
    <scope>NUCLEOTIDE SEQUENCE</scope>
    <source>
        <strain evidence="6">KCTC 19275</strain>
    </source>
</reference>
<dbReference type="Pfam" id="PF09685">
    <property type="entry name" value="MamF_MmsF"/>
    <property type="match status" value="1"/>
</dbReference>
<dbReference type="EMBL" id="JADKPN010000001">
    <property type="protein sequence ID" value="MBF4761562.1"/>
    <property type="molecule type" value="Genomic_DNA"/>
</dbReference>
<keyword evidence="7" id="KW-1185">Reference proteome</keyword>
<keyword evidence="4 5" id="KW-0472">Membrane</keyword>
<proteinExistence type="predicted"/>
<feature type="transmembrane region" description="Helical" evidence="5">
    <location>
        <begin position="28"/>
        <end position="50"/>
    </location>
</feature>
<dbReference type="InterPro" id="IPR019109">
    <property type="entry name" value="MamF_MmsF"/>
</dbReference>
<evidence type="ECO:0000256" key="1">
    <source>
        <dbReference type="ARBA" id="ARBA00004141"/>
    </source>
</evidence>
<evidence type="ECO:0000313" key="6">
    <source>
        <dbReference type="EMBL" id="MBF4761562.1"/>
    </source>
</evidence>
<evidence type="ECO:0000256" key="4">
    <source>
        <dbReference type="ARBA" id="ARBA00023136"/>
    </source>
</evidence>
<evidence type="ECO:0000256" key="3">
    <source>
        <dbReference type="ARBA" id="ARBA00022989"/>
    </source>
</evidence>
<gene>
    <name evidence="6" type="ORF">ISU07_00350</name>
</gene>
<evidence type="ECO:0000256" key="5">
    <source>
        <dbReference type="SAM" id="Phobius"/>
    </source>
</evidence>
<evidence type="ECO:0000313" key="7">
    <source>
        <dbReference type="Proteomes" id="UP000640489"/>
    </source>
</evidence>
<organism evidence="6 7">
    <name type="scientific">Nocardioides islandensis</name>
    <dbReference type="NCBI Taxonomy" id="433663"/>
    <lineage>
        <taxon>Bacteria</taxon>
        <taxon>Bacillati</taxon>
        <taxon>Actinomycetota</taxon>
        <taxon>Actinomycetes</taxon>
        <taxon>Propionibacteriales</taxon>
        <taxon>Nocardioidaceae</taxon>
        <taxon>Nocardioides</taxon>
    </lineage>
</organism>
<dbReference type="RefSeq" id="WP_194704774.1">
    <property type="nucleotide sequence ID" value="NZ_JADKPN010000001.1"/>
</dbReference>
<dbReference type="Proteomes" id="UP000640489">
    <property type="component" value="Unassembled WGS sequence"/>
</dbReference>
<name>A0A930YCD9_9ACTN</name>